<name>A0AAE1LDM4_9NEOP</name>
<evidence type="ECO:0000313" key="2">
    <source>
        <dbReference type="Proteomes" id="UP001219518"/>
    </source>
</evidence>
<protein>
    <submittedName>
        <fullName evidence="1">Nucleoporin NUP188</fullName>
    </submittedName>
</protein>
<organism evidence="1 2">
    <name type="scientific">Frankliniella fusca</name>
    <dbReference type="NCBI Taxonomy" id="407009"/>
    <lineage>
        <taxon>Eukaryota</taxon>
        <taxon>Metazoa</taxon>
        <taxon>Ecdysozoa</taxon>
        <taxon>Arthropoda</taxon>
        <taxon>Hexapoda</taxon>
        <taxon>Insecta</taxon>
        <taxon>Pterygota</taxon>
        <taxon>Neoptera</taxon>
        <taxon>Paraneoptera</taxon>
        <taxon>Thysanoptera</taxon>
        <taxon>Terebrantia</taxon>
        <taxon>Thripoidea</taxon>
        <taxon>Thripidae</taxon>
        <taxon>Frankliniella</taxon>
    </lineage>
</organism>
<keyword evidence="2" id="KW-1185">Reference proteome</keyword>
<reference evidence="1" key="2">
    <citation type="journal article" date="2023" name="BMC Genomics">
        <title>Pest status, molecular evolution, and epigenetic factors derived from the genome assembly of Frankliniella fusca, a thysanopteran phytovirus vector.</title>
        <authorList>
            <person name="Catto M.A."/>
            <person name="Labadie P.E."/>
            <person name="Jacobson A.L."/>
            <person name="Kennedy G.G."/>
            <person name="Srinivasan R."/>
            <person name="Hunt B.G."/>
        </authorList>
    </citation>
    <scope>NUCLEOTIDE SEQUENCE</scope>
    <source>
        <strain evidence="1">PL_HMW_Pooled</strain>
    </source>
</reference>
<sequence>MNAALSPDNSCGFVSLDGALSVCAVCHGEPTIDQQTYVMGAVMLVAAVARQRSRDFTSSIGAIAVAGASRWSSFENRKMYERFKNLTENQLLALLKSLNVSSRILETFENN</sequence>
<dbReference type="Proteomes" id="UP001219518">
    <property type="component" value="Unassembled WGS sequence"/>
</dbReference>
<accession>A0AAE1LDM4</accession>
<proteinExistence type="predicted"/>
<dbReference type="EMBL" id="JAHWGI010000370">
    <property type="protein sequence ID" value="KAK3914287.1"/>
    <property type="molecule type" value="Genomic_DNA"/>
</dbReference>
<reference evidence="1" key="1">
    <citation type="submission" date="2021-07" db="EMBL/GenBank/DDBJ databases">
        <authorList>
            <person name="Catto M.A."/>
            <person name="Jacobson A."/>
            <person name="Kennedy G."/>
            <person name="Labadie P."/>
            <person name="Hunt B.G."/>
            <person name="Srinivasan R."/>
        </authorList>
    </citation>
    <scope>NUCLEOTIDE SEQUENCE</scope>
    <source>
        <strain evidence="1">PL_HMW_Pooled</strain>
        <tissue evidence="1">Head</tissue>
    </source>
</reference>
<dbReference type="AlphaFoldDB" id="A0AAE1LDM4"/>
<evidence type="ECO:0000313" key="1">
    <source>
        <dbReference type="EMBL" id="KAK3914287.1"/>
    </source>
</evidence>
<comment type="caution">
    <text evidence="1">The sequence shown here is derived from an EMBL/GenBank/DDBJ whole genome shotgun (WGS) entry which is preliminary data.</text>
</comment>
<gene>
    <name evidence="1" type="ORF">KUF71_023700</name>
</gene>